<dbReference type="RefSeq" id="WP_167980058.1">
    <property type="nucleotide sequence ID" value="NZ_VSRL01000361.1"/>
</dbReference>
<dbReference type="EMBL" id="VSRL01000361">
    <property type="protein sequence ID" value="NKE63475.1"/>
    <property type="molecule type" value="Genomic_DNA"/>
</dbReference>
<reference evidence="2 3" key="1">
    <citation type="submission" date="2019-08" db="EMBL/GenBank/DDBJ databases">
        <title>Lentzea from Indian Himalayas.</title>
        <authorList>
            <person name="Mandal S."/>
            <person name="Mallick Gupta A."/>
            <person name="Maiti P.K."/>
            <person name="Sarkar J."/>
            <person name="Mandal S."/>
        </authorList>
    </citation>
    <scope>NUCLEOTIDE SEQUENCE [LARGE SCALE GENOMIC DNA]</scope>
    <source>
        <strain evidence="2 3">PSKA42</strain>
    </source>
</reference>
<protein>
    <submittedName>
        <fullName evidence="2">FAD-dependent oxidoreductase</fullName>
    </submittedName>
</protein>
<dbReference type="Gene3D" id="3.50.50.60">
    <property type="entry name" value="FAD/NAD(P)-binding domain"/>
    <property type="match status" value="1"/>
</dbReference>
<dbReference type="SUPFAM" id="SSF51905">
    <property type="entry name" value="FAD/NAD(P)-binding domain"/>
    <property type="match status" value="1"/>
</dbReference>
<dbReference type="PANTHER" id="PTHR42923">
    <property type="entry name" value="PROTOPORPHYRINOGEN OXIDASE"/>
    <property type="match status" value="1"/>
</dbReference>
<dbReference type="InterPro" id="IPR036188">
    <property type="entry name" value="FAD/NAD-bd_sf"/>
</dbReference>
<organism evidence="2 3">
    <name type="scientific">Lentzea indica</name>
    <dbReference type="NCBI Taxonomy" id="2604800"/>
    <lineage>
        <taxon>Bacteria</taxon>
        <taxon>Bacillati</taxon>
        <taxon>Actinomycetota</taxon>
        <taxon>Actinomycetes</taxon>
        <taxon>Pseudonocardiales</taxon>
        <taxon>Pseudonocardiaceae</taxon>
        <taxon>Lentzea</taxon>
    </lineage>
</organism>
<sequence>MTELDVAVIGAGVAGLTTAFRLRSSGRDVRVFEAADVVGGRMTTVREDGFLIDTGAEQIPATGYPETWRLLGELGIDRGAVPRIRRGIAMWRGRARPGVAS</sequence>
<evidence type="ECO:0000313" key="3">
    <source>
        <dbReference type="Proteomes" id="UP001515943"/>
    </source>
</evidence>
<comment type="caution">
    <text evidence="2">The sequence shown here is derived from an EMBL/GenBank/DDBJ whole genome shotgun (WGS) entry which is preliminary data.</text>
</comment>
<dbReference type="InterPro" id="IPR002937">
    <property type="entry name" value="Amino_oxidase"/>
</dbReference>
<name>A0ABX1FWS3_9PSEU</name>
<dbReference type="PANTHER" id="PTHR42923:SF3">
    <property type="entry name" value="PROTOPORPHYRINOGEN OXIDASE"/>
    <property type="match status" value="1"/>
</dbReference>
<evidence type="ECO:0000313" key="2">
    <source>
        <dbReference type="EMBL" id="NKE63475.1"/>
    </source>
</evidence>
<dbReference type="PRINTS" id="PR00419">
    <property type="entry name" value="ADXRDTASE"/>
</dbReference>
<dbReference type="Proteomes" id="UP001515943">
    <property type="component" value="Unassembled WGS sequence"/>
</dbReference>
<accession>A0ABX1FWS3</accession>
<keyword evidence="3" id="KW-1185">Reference proteome</keyword>
<feature type="domain" description="Amine oxidase" evidence="1">
    <location>
        <begin position="13"/>
        <end position="81"/>
    </location>
</feature>
<feature type="non-terminal residue" evidence="2">
    <location>
        <position position="101"/>
    </location>
</feature>
<gene>
    <name evidence="2" type="ORF">FXN61_44860</name>
</gene>
<evidence type="ECO:0000259" key="1">
    <source>
        <dbReference type="Pfam" id="PF01593"/>
    </source>
</evidence>
<proteinExistence type="predicted"/>
<dbReference type="Pfam" id="PF01593">
    <property type="entry name" value="Amino_oxidase"/>
    <property type="match status" value="1"/>
</dbReference>
<dbReference type="InterPro" id="IPR050464">
    <property type="entry name" value="Zeta_carotene_desat/Oxidored"/>
</dbReference>